<dbReference type="Proteomes" id="UP001603857">
    <property type="component" value="Unassembled WGS sequence"/>
</dbReference>
<comment type="caution">
    <text evidence="2">The sequence shown here is derived from an EMBL/GenBank/DDBJ whole genome shotgun (WGS) entry which is preliminary data.</text>
</comment>
<evidence type="ECO:0000313" key="2">
    <source>
        <dbReference type="EMBL" id="KAL2324926.1"/>
    </source>
</evidence>
<keyword evidence="3" id="KW-1185">Reference proteome</keyword>
<name>A0ABD1LN21_9FABA</name>
<dbReference type="AlphaFoldDB" id="A0ABD1LN21"/>
<feature type="coiled-coil region" evidence="1">
    <location>
        <begin position="134"/>
        <end position="161"/>
    </location>
</feature>
<keyword evidence="1" id="KW-0175">Coiled coil</keyword>
<organism evidence="2 3">
    <name type="scientific">Flemingia macrophylla</name>
    <dbReference type="NCBI Taxonomy" id="520843"/>
    <lineage>
        <taxon>Eukaryota</taxon>
        <taxon>Viridiplantae</taxon>
        <taxon>Streptophyta</taxon>
        <taxon>Embryophyta</taxon>
        <taxon>Tracheophyta</taxon>
        <taxon>Spermatophyta</taxon>
        <taxon>Magnoliopsida</taxon>
        <taxon>eudicotyledons</taxon>
        <taxon>Gunneridae</taxon>
        <taxon>Pentapetalae</taxon>
        <taxon>rosids</taxon>
        <taxon>fabids</taxon>
        <taxon>Fabales</taxon>
        <taxon>Fabaceae</taxon>
        <taxon>Papilionoideae</taxon>
        <taxon>50 kb inversion clade</taxon>
        <taxon>NPAAA clade</taxon>
        <taxon>indigoferoid/millettioid clade</taxon>
        <taxon>Phaseoleae</taxon>
        <taxon>Flemingia</taxon>
    </lineage>
</organism>
<dbReference type="EMBL" id="JBGMDY010000008">
    <property type="protein sequence ID" value="KAL2324926.1"/>
    <property type="molecule type" value="Genomic_DNA"/>
</dbReference>
<evidence type="ECO:0000313" key="3">
    <source>
        <dbReference type="Proteomes" id="UP001603857"/>
    </source>
</evidence>
<sequence length="163" mass="18816">MTLFAPSHAPKYVIVSGKTQSFTFTLFYLLPQLVNPREICRCLKVALEANSKGRTIVMCVALLYVCWSRSRKSCDTLARASSVCTYQRLSRTLWCRLPFSVEKIKVEQKKLDENVVVRLTKEQKNKNLEISTFKMELEAAKRSYEVQFSQLEEEAKCAKEEFA</sequence>
<proteinExistence type="predicted"/>
<gene>
    <name evidence="2" type="ORF">Fmac_023984</name>
</gene>
<dbReference type="Gene3D" id="1.20.5.170">
    <property type="match status" value="1"/>
</dbReference>
<accession>A0ABD1LN21</accession>
<evidence type="ECO:0000256" key="1">
    <source>
        <dbReference type="SAM" id="Coils"/>
    </source>
</evidence>
<reference evidence="2 3" key="1">
    <citation type="submission" date="2024-08" db="EMBL/GenBank/DDBJ databases">
        <title>Insights into the chromosomal genome structure of Flemingia macrophylla.</title>
        <authorList>
            <person name="Ding Y."/>
            <person name="Zhao Y."/>
            <person name="Bi W."/>
            <person name="Wu M."/>
            <person name="Zhao G."/>
            <person name="Gong Y."/>
            <person name="Li W."/>
            <person name="Zhang P."/>
        </authorList>
    </citation>
    <scope>NUCLEOTIDE SEQUENCE [LARGE SCALE GENOMIC DNA]</scope>
    <source>
        <strain evidence="2">DYQJB</strain>
        <tissue evidence="2">Leaf</tissue>
    </source>
</reference>
<protein>
    <submittedName>
        <fullName evidence="2">Uncharacterized protein</fullName>
    </submittedName>
</protein>